<proteinExistence type="predicted"/>
<evidence type="ECO:0000313" key="1">
    <source>
        <dbReference type="EMBL" id="KAJ1133825.1"/>
    </source>
</evidence>
<organism evidence="1 2">
    <name type="scientific">Pleurodeles waltl</name>
    <name type="common">Iberian ribbed newt</name>
    <dbReference type="NCBI Taxonomy" id="8319"/>
    <lineage>
        <taxon>Eukaryota</taxon>
        <taxon>Metazoa</taxon>
        <taxon>Chordata</taxon>
        <taxon>Craniata</taxon>
        <taxon>Vertebrata</taxon>
        <taxon>Euteleostomi</taxon>
        <taxon>Amphibia</taxon>
        <taxon>Batrachia</taxon>
        <taxon>Caudata</taxon>
        <taxon>Salamandroidea</taxon>
        <taxon>Salamandridae</taxon>
        <taxon>Pleurodelinae</taxon>
        <taxon>Pleurodeles</taxon>
    </lineage>
</organism>
<accession>A0AAV7Q3M3</accession>
<reference evidence="1" key="1">
    <citation type="journal article" date="2022" name="bioRxiv">
        <title>Sequencing and chromosome-scale assembly of the giantPleurodeles waltlgenome.</title>
        <authorList>
            <person name="Brown T."/>
            <person name="Elewa A."/>
            <person name="Iarovenko S."/>
            <person name="Subramanian E."/>
            <person name="Araus A.J."/>
            <person name="Petzold A."/>
            <person name="Susuki M."/>
            <person name="Suzuki K.-i.T."/>
            <person name="Hayashi T."/>
            <person name="Toyoda A."/>
            <person name="Oliveira C."/>
            <person name="Osipova E."/>
            <person name="Leigh N.D."/>
            <person name="Simon A."/>
            <person name="Yun M.H."/>
        </authorList>
    </citation>
    <scope>NUCLEOTIDE SEQUENCE</scope>
    <source>
        <strain evidence="1">20211129_DDA</strain>
        <tissue evidence="1">Liver</tissue>
    </source>
</reference>
<gene>
    <name evidence="1" type="ORF">NDU88_000299</name>
</gene>
<keyword evidence="2" id="KW-1185">Reference proteome</keyword>
<dbReference type="AlphaFoldDB" id="A0AAV7Q3M3"/>
<protein>
    <submittedName>
        <fullName evidence="1">Uncharacterized protein</fullName>
    </submittedName>
</protein>
<evidence type="ECO:0000313" key="2">
    <source>
        <dbReference type="Proteomes" id="UP001066276"/>
    </source>
</evidence>
<sequence>MQGRQWSVKQGVMNSELCMNRKRALKAKSRWVRLARSYKQLTEYISETDTESRGVSGRELQAVNCVCIRDSRCFPPAFSAYHMYRRQALKAGGCVGQGVTSSELCMYPRQALKADEKQRLSYVSETGNESRRVRRAGSYKQ</sequence>
<dbReference type="EMBL" id="JANPWB010000010">
    <property type="protein sequence ID" value="KAJ1133825.1"/>
    <property type="molecule type" value="Genomic_DNA"/>
</dbReference>
<comment type="caution">
    <text evidence="1">The sequence shown here is derived from an EMBL/GenBank/DDBJ whole genome shotgun (WGS) entry which is preliminary data.</text>
</comment>
<name>A0AAV7Q3M3_PLEWA</name>
<dbReference type="Proteomes" id="UP001066276">
    <property type="component" value="Chromosome 6"/>
</dbReference>